<reference evidence="2 3" key="1">
    <citation type="submission" date="2024-01" db="EMBL/GenBank/DDBJ databases">
        <title>The genomes of 5 underutilized Papilionoideae crops provide insights into root nodulation and disease resistanc.</title>
        <authorList>
            <person name="Jiang F."/>
        </authorList>
    </citation>
    <scope>NUCLEOTIDE SEQUENCE [LARGE SCALE GENOMIC DNA]</scope>
    <source>
        <strain evidence="2">LVBAO_FW01</strain>
        <tissue evidence="2">Leaves</tissue>
    </source>
</reference>
<dbReference type="PANTHER" id="PTHR47871:SF2">
    <property type="entry name" value="OS03G0221300 PROTEIN"/>
    <property type="match status" value="1"/>
</dbReference>
<feature type="compositionally biased region" description="Polar residues" evidence="1">
    <location>
        <begin position="65"/>
        <end position="75"/>
    </location>
</feature>
<dbReference type="AlphaFoldDB" id="A0AAN9KR14"/>
<dbReference type="EMBL" id="JAYMYQ010000007">
    <property type="protein sequence ID" value="KAK7321481.1"/>
    <property type="molecule type" value="Genomic_DNA"/>
</dbReference>
<dbReference type="PANTHER" id="PTHR47871">
    <property type="entry name" value="NAC DOMAIN-CONTAINING PROTEIN 8"/>
    <property type="match status" value="1"/>
</dbReference>
<evidence type="ECO:0000256" key="1">
    <source>
        <dbReference type="SAM" id="MobiDB-lite"/>
    </source>
</evidence>
<accession>A0AAN9KR14</accession>
<sequence length="691" mass="77392">MKVQTHSETLPPISRAKLKVNDQTCSYVSDVKPLNYAVPSLEHIPLAQRRKFLHSHSADSHSSALQNDSRIPATSTPTLDAVVKNEHEDCDSQVTSPFQIDANGVEKTSVNVSILARCPTLSVYDGCATVKVEDYEILSSSVDKGRKTSLQLDYPAPKVEKEIPEGVVDDLDHIVFKERLRMLLARKLPGLSNTVFEGSNADMLENMVEQADEKVNEEIYSADGKTVASDQCYDTPEGSNTSPFELPLGATSGSSLLTDYTSSKSTASVISAGLQEDDHILKSGGITSQYDSHVEQNAMPINNDGPSSSTFPTFVKVKDEPWDCSENHNVNKDAMGSLSIKLPNVKSEWEVHNEYHDDLVEHMSLIDRLNFLMAGEDSSLNISTSYSSLKKTKLSSFISSSIYSNFAEPLSIKCRRKRKKTATDSVQTALEEDAPGLLQVLLDKGVLVDEIKLYGENEDDEAVDESFSEDSFSELEAVKTKLFSQRHSFFKFPINRASKASRANYCLSCLISLVEQTRYLKFRKWPAEWGWCRDLQSFIFVFEKHNRLVLERPEYGYATYFFELVECLPVEWQIKRLVIAMKLTTCTRISLIENKELLVGEDLTEGEAKVLMEYGWTPNSGLGTLLNYRDRVVHDRKNDKDSSEWRSKIGKLLMDGYNGGTIVTPSIPKKFEDNMCAQSPDISSSSPMFQH</sequence>
<feature type="region of interest" description="Disordered" evidence="1">
    <location>
        <begin position="55"/>
        <end position="75"/>
    </location>
</feature>
<proteinExistence type="predicted"/>
<name>A0AAN9KR14_CANGL</name>
<evidence type="ECO:0000313" key="3">
    <source>
        <dbReference type="Proteomes" id="UP001367508"/>
    </source>
</evidence>
<evidence type="ECO:0000313" key="2">
    <source>
        <dbReference type="EMBL" id="KAK7321481.1"/>
    </source>
</evidence>
<protein>
    <submittedName>
        <fullName evidence="2">Uncharacterized protein</fullName>
    </submittedName>
</protein>
<organism evidence="2 3">
    <name type="scientific">Canavalia gladiata</name>
    <name type="common">Sword bean</name>
    <name type="synonym">Dolichos gladiatus</name>
    <dbReference type="NCBI Taxonomy" id="3824"/>
    <lineage>
        <taxon>Eukaryota</taxon>
        <taxon>Viridiplantae</taxon>
        <taxon>Streptophyta</taxon>
        <taxon>Embryophyta</taxon>
        <taxon>Tracheophyta</taxon>
        <taxon>Spermatophyta</taxon>
        <taxon>Magnoliopsida</taxon>
        <taxon>eudicotyledons</taxon>
        <taxon>Gunneridae</taxon>
        <taxon>Pentapetalae</taxon>
        <taxon>rosids</taxon>
        <taxon>fabids</taxon>
        <taxon>Fabales</taxon>
        <taxon>Fabaceae</taxon>
        <taxon>Papilionoideae</taxon>
        <taxon>50 kb inversion clade</taxon>
        <taxon>NPAAA clade</taxon>
        <taxon>indigoferoid/millettioid clade</taxon>
        <taxon>Phaseoleae</taxon>
        <taxon>Canavalia</taxon>
    </lineage>
</organism>
<gene>
    <name evidence="2" type="ORF">VNO77_32173</name>
</gene>
<dbReference type="Proteomes" id="UP001367508">
    <property type="component" value="Unassembled WGS sequence"/>
</dbReference>
<comment type="caution">
    <text evidence="2">The sequence shown here is derived from an EMBL/GenBank/DDBJ whole genome shotgun (WGS) entry which is preliminary data.</text>
</comment>
<keyword evidence="3" id="KW-1185">Reference proteome</keyword>